<keyword evidence="5 6" id="KW-1015">Disulfide bond</keyword>
<dbReference type="EMBL" id="JH711573">
    <property type="protein sequence ID" value="EIW85975.1"/>
    <property type="molecule type" value="Genomic_DNA"/>
</dbReference>
<evidence type="ECO:0000256" key="6">
    <source>
        <dbReference type="RuleBase" id="RU365009"/>
    </source>
</evidence>
<evidence type="ECO:0000256" key="5">
    <source>
        <dbReference type="ARBA" id="ARBA00023157"/>
    </source>
</evidence>
<evidence type="ECO:0000313" key="8">
    <source>
        <dbReference type="EMBL" id="EIW85975.1"/>
    </source>
</evidence>
<dbReference type="KEGG" id="cput:CONPUDRAFT_133649"/>
<proteinExistence type="inferred from homology"/>
<dbReference type="OrthoDB" id="4225815at2759"/>
<name>A0A5M3N543_CONPW</name>
<evidence type="ECO:0000313" key="9">
    <source>
        <dbReference type="Proteomes" id="UP000053558"/>
    </source>
</evidence>
<accession>A0A5M3N543</accession>
<comment type="caution">
    <text evidence="8">The sequence shown here is derived from an EMBL/GenBank/DDBJ whole genome shotgun (WGS) entry which is preliminary data.</text>
</comment>
<protein>
    <recommendedName>
        <fullName evidence="6">Hydrophobin</fullName>
    </recommendedName>
</protein>
<dbReference type="Pfam" id="PF01185">
    <property type="entry name" value="Hydrophobin"/>
    <property type="match status" value="1"/>
</dbReference>
<feature type="chain" id="PRO_5024465162" description="Hydrophobin" evidence="6">
    <location>
        <begin position="20"/>
        <end position="156"/>
    </location>
</feature>
<dbReference type="OMA" id="NANTLMD"/>
<organism evidence="8 9">
    <name type="scientific">Coniophora puteana (strain RWD-64-598)</name>
    <name type="common">Brown rot fungus</name>
    <dbReference type="NCBI Taxonomy" id="741705"/>
    <lineage>
        <taxon>Eukaryota</taxon>
        <taxon>Fungi</taxon>
        <taxon>Dikarya</taxon>
        <taxon>Basidiomycota</taxon>
        <taxon>Agaricomycotina</taxon>
        <taxon>Agaricomycetes</taxon>
        <taxon>Agaricomycetidae</taxon>
        <taxon>Boletales</taxon>
        <taxon>Coniophorineae</taxon>
        <taxon>Coniophoraceae</taxon>
        <taxon>Coniophora</taxon>
    </lineage>
</organism>
<evidence type="ECO:0000256" key="4">
    <source>
        <dbReference type="ARBA" id="ARBA00022525"/>
    </source>
</evidence>
<feature type="signal peptide" evidence="6">
    <location>
        <begin position="1"/>
        <end position="19"/>
    </location>
</feature>
<dbReference type="Proteomes" id="UP000053558">
    <property type="component" value="Unassembled WGS sequence"/>
</dbReference>
<keyword evidence="9" id="KW-1185">Reference proteome</keyword>
<dbReference type="AlphaFoldDB" id="A0A5M3N543"/>
<dbReference type="GO" id="GO:0009277">
    <property type="term" value="C:fungal-type cell wall"/>
    <property type="evidence" value="ECO:0007669"/>
    <property type="project" value="InterPro"/>
</dbReference>
<dbReference type="GeneID" id="19200500"/>
<evidence type="ECO:0000256" key="7">
    <source>
        <dbReference type="SAM" id="MobiDB-lite"/>
    </source>
</evidence>
<sequence>MLSRLSAAVVLSLSLLAVAKPIADPYRGLSNAQRLSRGLPIAMPRNLRKLSNRGPSKAYEKRHKPSSTPTSTGWCTTGSAQCCESVESASNPVAKTLLGLLGIVLSDLDVLVGITCSPINILGLGLGECWEKPVCCENNDFGGLISIGCSPISIEL</sequence>
<gene>
    <name evidence="8" type="ORF">CONPUDRAFT_133649</name>
</gene>
<keyword evidence="6" id="KW-0732">Signal</keyword>
<evidence type="ECO:0000256" key="1">
    <source>
        <dbReference type="ARBA" id="ARBA00004191"/>
    </source>
</evidence>
<dbReference type="CDD" id="cd23507">
    <property type="entry name" value="hydrophobin_I"/>
    <property type="match status" value="1"/>
</dbReference>
<reference evidence="9" key="1">
    <citation type="journal article" date="2012" name="Science">
        <title>The Paleozoic origin of enzymatic lignin decomposition reconstructed from 31 fungal genomes.</title>
        <authorList>
            <person name="Floudas D."/>
            <person name="Binder M."/>
            <person name="Riley R."/>
            <person name="Barry K."/>
            <person name="Blanchette R.A."/>
            <person name="Henrissat B."/>
            <person name="Martinez A.T."/>
            <person name="Otillar R."/>
            <person name="Spatafora J.W."/>
            <person name="Yadav J.S."/>
            <person name="Aerts A."/>
            <person name="Benoit I."/>
            <person name="Boyd A."/>
            <person name="Carlson A."/>
            <person name="Copeland A."/>
            <person name="Coutinho P.M."/>
            <person name="de Vries R.P."/>
            <person name="Ferreira P."/>
            <person name="Findley K."/>
            <person name="Foster B."/>
            <person name="Gaskell J."/>
            <person name="Glotzer D."/>
            <person name="Gorecki P."/>
            <person name="Heitman J."/>
            <person name="Hesse C."/>
            <person name="Hori C."/>
            <person name="Igarashi K."/>
            <person name="Jurgens J.A."/>
            <person name="Kallen N."/>
            <person name="Kersten P."/>
            <person name="Kohler A."/>
            <person name="Kuees U."/>
            <person name="Kumar T.K.A."/>
            <person name="Kuo A."/>
            <person name="LaButti K."/>
            <person name="Larrondo L.F."/>
            <person name="Lindquist E."/>
            <person name="Ling A."/>
            <person name="Lombard V."/>
            <person name="Lucas S."/>
            <person name="Lundell T."/>
            <person name="Martin R."/>
            <person name="McLaughlin D.J."/>
            <person name="Morgenstern I."/>
            <person name="Morin E."/>
            <person name="Murat C."/>
            <person name="Nagy L.G."/>
            <person name="Nolan M."/>
            <person name="Ohm R.A."/>
            <person name="Patyshakuliyeva A."/>
            <person name="Rokas A."/>
            <person name="Ruiz-Duenas F.J."/>
            <person name="Sabat G."/>
            <person name="Salamov A."/>
            <person name="Samejima M."/>
            <person name="Schmutz J."/>
            <person name="Slot J.C."/>
            <person name="St John F."/>
            <person name="Stenlid J."/>
            <person name="Sun H."/>
            <person name="Sun S."/>
            <person name="Syed K."/>
            <person name="Tsang A."/>
            <person name="Wiebenga A."/>
            <person name="Young D."/>
            <person name="Pisabarro A."/>
            <person name="Eastwood D.C."/>
            <person name="Martin F."/>
            <person name="Cullen D."/>
            <person name="Grigoriev I.V."/>
            <person name="Hibbett D.S."/>
        </authorList>
    </citation>
    <scope>NUCLEOTIDE SEQUENCE [LARGE SCALE GENOMIC DNA]</scope>
    <source>
        <strain evidence="9">RWD-64-598 SS2</strain>
    </source>
</reference>
<comment type="subcellular location">
    <subcellularLocation>
        <location evidence="1 6">Secreted</location>
        <location evidence="1 6">Cell wall</location>
    </subcellularLocation>
</comment>
<dbReference type="RefSeq" id="XP_007762953.1">
    <property type="nucleotide sequence ID" value="XM_007764763.1"/>
</dbReference>
<dbReference type="GO" id="GO:0005199">
    <property type="term" value="F:structural constituent of cell wall"/>
    <property type="evidence" value="ECO:0007669"/>
    <property type="project" value="InterPro"/>
</dbReference>
<comment type="similarity">
    <text evidence="2 6">Belongs to the fungal hydrophobin family.</text>
</comment>
<dbReference type="InterPro" id="IPR001338">
    <property type="entry name" value="Class_I_Hydrophobin"/>
</dbReference>
<keyword evidence="3 6" id="KW-0134">Cell wall</keyword>
<dbReference type="SMART" id="SM00075">
    <property type="entry name" value="HYDRO"/>
    <property type="match status" value="1"/>
</dbReference>
<evidence type="ECO:0000256" key="2">
    <source>
        <dbReference type="ARBA" id="ARBA00010446"/>
    </source>
</evidence>
<keyword evidence="4 6" id="KW-0964">Secreted</keyword>
<evidence type="ECO:0000256" key="3">
    <source>
        <dbReference type="ARBA" id="ARBA00022512"/>
    </source>
</evidence>
<feature type="region of interest" description="Disordered" evidence="7">
    <location>
        <begin position="48"/>
        <end position="72"/>
    </location>
</feature>